<dbReference type="EMBL" id="BQKE01000001">
    <property type="protein sequence ID" value="GJM61329.1"/>
    <property type="molecule type" value="Genomic_DNA"/>
</dbReference>
<organism evidence="2 3">
    <name type="scientific">Persicobacter diffluens</name>
    <dbReference type="NCBI Taxonomy" id="981"/>
    <lineage>
        <taxon>Bacteria</taxon>
        <taxon>Pseudomonadati</taxon>
        <taxon>Bacteroidota</taxon>
        <taxon>Cytophagia</taxon>
        <taxon>Cytophagales</taxon>
        <taxon>Persicobacteraceae</taxon>
        <taxon>Persicobacter</taxon>
    </lineage>
</organism>
<evidence type="ECO:0000313" key="3">
    <source>
        <dbReference type="Proteomes" id="UP001310022"/>
    </source>
</evidence>
<sequence>MNTPLAQAKIQIEKAIITFENVIKIALKKGYGVACYRLPHQDRFKLMIDTREETHTCGEAIENLPSGFIFNPFENKNAKAAYYLQAHLEMVLGDDEVKANQAEYYPLRDEINQQLSTDNLPSDWQYHQLVGNEQSTMGNREDFIQLVEKGIQQIQDGKMEKFVPSKCKKMALEHFQLMDTLWKLSCKYPNAFVSFVSMSETGSWLGATPEILIHMDREKIFHTVALAGTQAYEENMDLKDVAWKQKEIEEQALVSRYIIGILKKLRIREFIENGPKTARAGNLIHLKTTFEIDTKAINFPDLGGVMIDLLHPTSAVCGMPLKESEQFLLVEEKHDRAFFSGYLGPINTDGESYAFVNLRCMQLLKNEAIFYAGAGATIDSNPEKEWQETEMKCNTLLSVLK</sequence>
<dbReference type="Gene3D" id="3.60.120.10">
    <property type="entry name" value="Anthranilate synthase"/>
    <property type="match status" value="1"/>
</dbReference>
<reference evidence="2 3" key="1">
    <citation type="submission" date="2021-12" db="EMBL/GenBank/DDBJ databases">
        <title>Genome sequencing of bacteria with rrn-lacking chromosome and rrn-plasmid.</title>
        <authorList>
            <person name="Anda M."/>
            <person name="Iwasaki W."/>
        </authorList>
    </citation>
    <scope>NUCLEOTIDE SEQUENCE [LARGE SCALE GENOMIC DNA]</scope>
    <source>
        <strain evidence="2 3">NBRC 15940</strain>
    </source>
</reference>
<dbReference type="SUPFAM" id="SSF56322">
    <property type="entry name" value="ADC synthase"/>
    <property type="match status" value="1"/>
</dbReference>
<comment type="caution">
    <text evidence="2">The sequence shown here is derived from an EMBL/GenBank/DDBJ whole genome shotgun (WGS) entry which is preliminary data.</text>
</comment>
<dbReference type="InterPro" id="IPR015890">
    <property type="entry name" value="Chorismate_C"/>
</dbReference>
<dbReference type="Pfam" id="PF00425">
    <property type="entry name" value="Chorismate_bind"/>
    <property type="match status" value="1"/>
</dbReference>
<evidence type="ECO:0000313" key="2">
    <source>
        <dbReference type="EMBL" id="GJM61329.1"/>
    </source>
</evidence>
<protein>
    <recommendedName>
        <fullName evidence="1">Chorismate-utilising enzyme C-terminal domain-containing protein</fullName>
    </recommendedName>
</protein>
<dbReference type="AlphaFoldDB" id="A0AAN5AJS5"/>
<name>A0AAN5AJS5_9BACT</name>
<feature type="domain" description="Chorismate-utilising enzyme C-terminal" evidence="1">
    <location>
        <begin position="140"/>
        <end position="392"/>
    </location>
</feature>
<evidence type="ECO:0000259" key="1">
    <source>
        <dbReference type="Pfam" id="PF00425"/>
    </source>
</evidence>
<dbReference type="PANTHER" id="PTHR42839:SF2">
    <property type="entry name" value="ISOCHORISMATE SYNTHASE ENTC"/>
    <property type="match status" value="1"/>
</dbReference>
<dbReference type="InterPro" id="IPR005801">
    <property type="entry name" value="ADC_synthase"/>
</dbReference>
<proteinExistence type="predicted"/>
<dbReference type="RefSeq" id="WP_338236896.1">
    <property type="nucleotide sequence ID" value="NZ_BQKE01000001.1"/>
</dbReference>
<dbReference type="PANTHER" id="PTHR42839">
    <property type="entry name" value="ISOCHORISMATE SYNTHASE ENTC"/>
    <property type="match status" value="1"/>
</dbReference>
<gene>
    <name evidence="2" type="ORF">PEDI_18810</name>
</gene>
<accession>A0AAN5AJS5</accession>
<dbReference type="Proteomes" id="UP001310022">
    <property type="component" value="Unassembled WGS sequence"/>
</dbReference>
<keyword evidence="3" id="KW-1185">Reference proteome</keyword>